<dbReference type="AlphaFoldDB" id="X1MBG0"/>
<comment type="caution">
    <text evidence="1">The sequence shown here is derived from an EMBL/GenBank/DDBJ whole genome shotgun (WGS) entry which is preliminary data.</text>
</comment>
<sequence>MSGKYPDVPGDRSYTPKAKYLNDVWDILEEDGYELSDYDALLTYQTCAASRANGFGEAFRAATCLLGFLPPGMEEFFGVYKGEIPAAMVTFDERNEVIAHELGHALYGFDDFYPEKRLGLQMNRGNIDLWGLMGGPLPEEGPEIDQQIFSLNKVEAGWLEWEDTIVYLSKEFEIHPLEEMNLGDNVIQILELNLGLPYIYKFYNRG</sequence>
<evidence type="ECO:0000313" key="1">
    <source>
        <dbReference type="EMBL" id="GAI28623.1"/>
    </source>
</evidence>
<dbReference type="EMBL" id="BARV01023192">
    <property type="protein sequence ID" value="GAI28623.1"/>
    <property type="molecule type" value="Genomic_DNA"/>
</dbReference>
<gene>
    <name evidence="1" type="ORF">S06H3_38092</name>
</gene>
<accession>X1MBG0</accession>
<reference evidence="1" key="1">
    <citation type="journal article" date="2014" name="Front. Microbiol.">
        <title>High frequency of phylogenetically diverse reductive dehalogenase-homologous genes in deep subseafloor sedimentary metagenomes.</title>
        <authorList>
            <person name="Kawai M."/>
            <person name="Futagami T."/>
            <person name="Toyoda A."/>
            <person name="Takaki Y."/>
            <person name="Nishi S."/>
            <person name="Hori S."/>
            <person name="Arai W."/>
            <person name="Tsubouchi T."/>
            <person name="Morono Y."/>
            <person name="Uchiyama I."/>
            <person name="Ito T."/>
            <person name="Fujiyama A."/>
            <person name="Inagaki F."/>
            <person name="Takami H."/>
        </authorList>
    </citation>
    <scope>NUCLEOTIDE SEQUENCE</scope>
    <source>
        <strain evidence="1">Expedition CK06-06</strain>
    </source>
</reference>
<organism evidence="1">
    <name type="scientific">marine sediment metagenome</name>
    <dbReference type="NCBI Taxonomy" id="412755"/>
    <lineage>
        <taxon>unclassified sequences</taxon>
        <taxon>metagenomes</taxon>
        <taxon>ecological metagenomes</taxon>
    </lineage>
</organism>
<protein>
    <submittedName>
        <fullName evidence="1">Uncharacterized protein</fullName>
    </submittedName>
</protein>
<name>X1MBG0_9ZZZZ</name>
<proteinExistence type="predicted"/>